<evidence type="ECO:0000313" key="3">
    <source>
        <dbReference type="Proteomes" id="UP000177629"/>
    </source>
</evidence>
<evidence type="ECO:0000313" key="2">
    <source>
        <dbReference type="EMBL" id="OHA47854.1"/>
    </source>
</evidence>
<reference evidence="2 3" key="1">
    <citation type="journal article" date="2016" name="Nat. Commun.">
        <title>Thousands of microbial genomes shed light on interconnected biogeochemical processes in an aquifer system.</title>
        <authorList>
            <person name="Anantharaman K."/>
            <person name="Brown C.T."/>
            <person name="Hug L.A."/>
            <person name="Sharon I."/>
            <person name="Castelle C.J."/>
            <person name="Probst A.J."/>
            <person name="Thomas B.C."/>
            <person name="Singh A."/>
            <person name="Wilkins M.J."/>
            <person name="Karaoz U."/>
            <person name="Brodie E.L."/>
            <person name="Williams K.H."/>
            <person name="Hubbard S.S."/>
            <person name="Banfield J.F."/>
        </authorList>
    </citation>
    <scope>NUCLEOTIDE SEQUENCE [LARGE SCALE GENOMIC DNA]</scope>
</reference>
<dbReference type="InterPro" id="IPR027392">
    <property type="entry name" value="TF_Znf"/>
</dbReference>
<name>A0A1G2PHP5_9BACT</name>
<accession>A0A1G2PHP5</accession>
<dbReference type="STRING" id="1802362.A2806_02315"/>
<comment type="caution">
    <text evidence="2">The sequence shown here is derived from an EMBL/GenBank/DDBJ whole genome shotgun (WGS) entry which is preliminary data.</text>
</comment>
<evidence type="ECO:0000259" key="1">
    <source>
        <dbReference type="Pfam" id="PF13453"/>
    </source>
</evidence>
<dbReference type="Proteomes" id="UP000177629">
    <property type="component" value="Unassembled WGS sequence"/>
</dbReference>
<feature type="domain" description="Transcription factor zinc-finger" evidence="1">
    <location>
        <begin position="2"/>
        <end position="38"/>
    </location>
</feature>
<sequence>MKCPSCKSQLETIDFKSVKVERCPSCGGLWFDDHELHKAQRTEDPFLGFLHVDPWENPDKFKLAPGSRVCPKDQLPLYRATYDGSDITVDVCQDEHGMWLDQDDWRAILDWAHAHLAQDSFGGYLKHLGEEFAEVFSGHGTPAQEAKDIWVVTKLISYKFLSKAPILGRMISQLPT</sequence>
<proteinExistence type="predicted"/>
<gene>
    <name evidence="2" type="ORF">A2806_02315</name>
</gene>
<organism evidence="2 3">
    <name type="scientific">Candidatus Terrybacteria bacterium RIFCSPHIGHO2_01_FULL_48_17</name>
    <dbReference type="NCBI Taxonomy" id="1802362"/>
    <lineage>
        <taxon>Bacteria</taxon>
        <taxon>Candidatus Terryibacteriota</taxon>
    </lineage>
</organism>
<dbReference type="AlphaFoldDB" id="A0A1G2PHP5"/>
<protein>
    <recommendedName>
        <fullName evidence="1">Transcription factor zinc-finger domain-containing protein</fullName>
    </recommendedName>
</protein>
<dbReference type="EMBL" id="MHSS01000013">
    <property type="protein sequence ID" value="OHA47854.1"/>
    <property type="molecule type" value="Genomic_DNA"/>
</dbReference>
<dbReference type="Pfam" id="PF13453">
    <property type="entry name" value="Zn_ribbon_TFIIB"/>
    <property type="match status" value="1"/>
</dbReference>